<keyword evidence="2 7" id="KW-0813">Transport</keyword>
<accession>A0A4R6J8A8</accession>
<gene>
    <name evidence="10" type="ORF">EV643_13712</name>
</gene>
<dbReference type="Pfam" id="PF00528">
    <property type="entry name" value="BPD_transp_1"/>
    <property type="match status" value="1"/>
</dbReference>
<comment type="similarity">
    <text evidence="7">Belongs to the binding-protein-dependent transport system permease family.</text>
</comment>
<dbReference type="InterPro" id="IPR051393">
    <property type="entry name" value="ABC_transporter_permease"/>
</dbReference>
<feature type="transmembrane region" description="Helical" evidence="7">
    <location>
        <begin position="243"/>
        <end position="265"/>
    </location>
</feature>
<dbReference type="PROSITE" id="PS50928">
    <property type="entry name" value="ABC_TM1"/>
    <property type="match status" value="1"/>
</dbReference>
<feature type="region of interest" description="Disordered" evidence="8">
    <location>
        <begin position="1"/>
        <end position="37"/>
    </location>
</feature>
<dbReference type="Gene3D" id="1.10.3720.10">
    <property type="entry name" value="MetI-like"/>
    <property type="match status" value="1"/>
</dbReference>
<evidence type="ECO:0000256" key="1">
    <source>
        <dbReference type="ARBA" id="ARBA00004651"/>
    </source>
</evidence>
<feature type="compositionally biased region" description="Pro residues" evidence="8">
    <location>
        <begin position="22"/>
        <end position="31"/>
    </location>
</feature>
<proteinExistence type="inferred from homology"/>
<evidence type="ECO:0000256" key="4">
    <source>
        <dbReference type="ARBA" id="ARBA00022692"/>
    </source>
</evidence>
<comment type="subcellular location">
    <subcellularLocation>
        <location evidence="1 7">Cell membrane</location>
        <topology evidence="1 7">Multi-pass membrane protein</topology>
    </subcellularLocation>
</comment>
<dbReference type="InterPro" id="IPR000515">
    <property type="entry name" value="MetI-like"/>
</dbReference>
<dbReference type="Proteomes" id="UP000295388">
    <property type="component" value="Unassembled WGS sequence"/>
</dbReference>
<reference evidence="10 11" key="1">
    <citation type="submission" date="2019-03" db="EMBL/GenBank/DDBJ databases">
        <title>Genomic Encyclopedia of Type Strains, Phase III (KMG-III): the genomes of soil and plant-associated and newly described type strains.</title>
        <authorList>
            <person name="Whitman W."/>
        </authorList>
    </citation>
    <scope>NUCLEOTIDE SEQUENCE [LARGE SCALE GENOMIC DNA]</scope>
    <source>
        <strain evidence="10 11">VKM Ac-2527</strain>
    </source>
</reference>
<evidence type="ECO:0000313" key="11">
    <source>
        <dbReference type="Proteomes" id="UP000295388"/>
    </source>
</evidence>
<feature type="transmembrane region" description="Helical" evidence="7">
    <location>
        <begin position="302"/>
        <end position="326"/>
    </location>
</feature>
<evidence type="ECO:0000256" key="5">
    <source>
        <dbReference type="ARBA" id="ARBA00022989"/>
    </source>
</evidence>
<dbReference type="GO" id="GO:0055085">
    <property type="term" value="P:transmembrane transport"/>
    <property type="evidence" value="ECO:0007669"/>
    <property type="project" value="InterPro"/>
</dbReference>
<dbReference type="PANTHER" id="PTHR30193">
    <property type="entry name" value="ABC TRANSPORTER PERMEASE PROTEIN"/>
    <property type="match status" value="1"/>
</dbReference>
<evidence type="ECO:0000256" key="6">
    <source>
        <dbReference type="ARBA" id="ARBA00023136"/>
    </source>
</evidence>
<dbReference type="InterPro" id="IPR035906">
    <property type="entry name" value="MetI-like_sf"/>
</dbReference>
<feature type="transmembrane region" description="Helical" evidence="7">
    <location>
        <begin position="203"/>
        <end position="222"/>
    </location>
</feature>
<dbReference type="GO" id="GO:0005886">
    <property type="term" value="C:plasma membrane"/>
    <property type="evidence" value="ECO:0007669"/>
    <property type="project" value="UniProtKB-SubCell"/>
</dbReference>
<keyword evidence="4 7" id="KW-0812">Transmembrane</keyword>
<dbReference type="PANTHER" id="PTHR30193:SF44">
    <property type="entry name" value="LACTOSE TRANSPORT SYSTEM PERMEASE PROTEIN LACF"/>
    <property type="match status" value="1"/>
</dbReference>
<evidence type="ECO:0000259" key="9">
    <source>
        <dbReference type="PROSITE" id="PS50928"/>
    </source>
</evidence>
<evidence type="ECO:0000256" key="3">
    <source>
        <dbReference type="ARBA" id="ARBA00022475"/>
    </source>
</evidence>
<dbReference type="CDD" id="cd06261">
    <property type="entry name" value="TM_PBP2"/>
    <property type="match status" value="1"/>
</dbReference>
<protein>
    <submittedName>
        <fullName evidence="10">Putative aldouronate transport system permease protein</fullName>
    </submittedName>
</protein>
<feature type="transmembrane region" description="Helical" evidence="7">
    <location>
        <begin position="143"/>
        <end position="166"/>
    </location>
</feature>
<dbReference type="RefSeq" id="WP_202870003.1">
    <property type="nucleotide sequence ID" value="NZ_SNWQ01000037.1"/>
</dbReference>
<keyword evidence="11" id="KW-1185">Reference proteome</keyword>
<evidence type="ECO:0000256" key="8">
    <source>
        <dbReference type="SAM" id="MobiDB-lite"/>
    </source>
</evidence>
<organism evidence="10 11">
    <name type="scientific">Kribbella caucasensis</name>
    <dbReference type="NCBI Taxonomy" id="2512215"/>
    <lineage>
        <taxon>Bacteria</taxon>
        <taxon>Bacillati</taxon>
        <taxon>Actinomycetota</taxon>
        <taxon>Actinomycetes</taxon>
        <taxon>Propionibacteriales</taxon>
        <taxon>Kribbellaceae</taxon>
        <taxon>Kribbella</taxon>
    </lineage>
</organism>
<dbReference type="EMBL" id="SNWQ01000037">
    <property type="protein sequence ID" value="TDO30585.1"/>
    <property type="molecule type" value="Genomic_DNA"/>
</dbReference>
<feature type="transmembrane region" description="Helical" evidence="7">
    <location>
        <begin position="107"/>
        <end position="131"/>
    </location>
</feature>
<name>A0A4R6J8A8_9ACTN</name>
<keyword evidence="5 7" id="KW-1133">Transmembrane helix</keyword>
<keyword evidence="3" id="KW-1003">Cell membrane</keyword>
<feature type="domain" description="ABC transmembrane type-1" evidence="9">
    <location>
        <begin position="103"/>
        <end position="323"/>
    </location>
</feature>
<dbReference type="SUPFAM" id="SSF161098">
    <property type="entry name" value="MetI-like"/>
    <property type="match status" value="1"/>
</dbReference>
<keyword evidence="6 7" id="KW-0472">Membrane</keyword>
<evidence type="ECO:0000313" key="10">
    <source>
        <dbReference type="EMBL" id="TDO30585.1"/>
    </source>
</evidence>
<comment type="caution">
    <text evidence="10">The sequence shown here is derived from an EMBL/GenBank/DDBJ whole genome shotgun (WGS) entry which is preliminary data.</text>
</comment>
<evidence type="ECO:0000256" key="7">
    <source>
        <dbReference type="RuleBase" id="RU363032"/>
    </source>
</evidence>
<evidence type="ECO:0000256" key="2">
    <source>
        <dbReference type="ARBA" id="ARBA00022448"/>
    </source>
</evidence>
<feature type="transmembrane region" description="Helical" evidence="7">
    <location>
        <begin position="44"/>
        <end position="70"/>
    </location>
</feature>
<dbReference type="AlphaFoldDB" id="A0A4R6J8A8"/>
<sequence length="337" mass="36608">MRANSLVMESGSEPGTDDAVPPQRPADPPRTPAKRPRRRPPLGLVLLALPAIAFFVVFSYAPMAGLVVAFKDFSISDGVFGSPWSGLDNFRYFFSTGDAPRILANTLFLNTLFLGATLLTGITLAVMLNEIRVKLFKRAIQSVIFFPYFVSPIVISIILQVLLAGVGGSGGAANDLLHVFNLPQVEWYTQPGPWPWILTVVKIWQLGGYLSIIFLAAITAIPEEVYEAGMIDGASRTQMAFRITVPLLRPTAAVLLVLGIGRIFYGDFGTIYAIVGDNGTLFPTTDVIDTYVFRSLRQLGDFGSTAAVGLFQSVVGFVLVVLAVLVQRRYAKESSIL</sequence>